<dbReference type="AlphaFoldDB" id="A0A7S1NZF3"/>
<dbReference type="EMBL" id="HBGB01008716">
    <property type="protein sequence ID" value="CAD9049853.1"/>
    <property type="molecule type" value="Transcribed_RNA"/>
</dbReference>
<proteinExistence type="predicted"/>
<feature type="transmembrane region" description="Helical" evidence="1">
    <location>
        <begin position="12"/>
        <end position="32"/>
    </location>
</feature>
<keyword evidence="1" id="KW-0812">Transmembrane</keyword>
<evidence type="ECO:0000313" key="2">
    <source>
        <dbReference type="EMBL" id="CAD9049853.1"/>
    </source>
</evidence>
<name>A0A7S1NZF3_9ALVE</name>
<accession>A0A7S1NZF3</accession>
<keyword evidence="1" id="KW-1133">Transmembrane helix</keyword>
<protein>
    <submittedName>
        <fullName evidence="2">Uncharacterized protein</fullName>
    </submittedName>
</protein>
<organism evidence="2">
    <name type="scientific">Vitrella brassicaformis</name>
    <dbReference type="NCBI Taxonomy" id="1169539"/>
    <lineage>
        <taxon>Eukaryota</taxon>
        <taxon>Sar</taxon>
        <taxon>Alveolata</taxon>
        <taxon>Colpodellida</taxon>
        <taxon>Vitrellaceae</taxon>
        <taxon>Vitrella</taxon>
    </lineage>
</organism>
<sequence>MSVRPCVGVGVGVRVNVCLCACLCVTLFSLYFSRWMGVRPMDAAERGCRLTYSMDAPHEWPAMAAALIYALTARPYTLHTYMDERNACMSASFSVSLFSPLPRERGVRCDAMR</sequence>
<evidence type="ECO:0000256" key="1">
    <source>
        <dbReference type="SAM" id="Phobius"/>
    </source>
</evidence>
<keyword evidence="1" id="KW-0472">Membrane</keyword>
<gene>
    <name evidence="2" type="ORF">VBRA1451_LOCUS4914</name>
</gene>
<reference evidence="2" key="1">
    <citation type="submission" date="2021-01" db="EMBL/GenBank/DDBJ databases">
        <authorList>
            <person name="Corre E."/>
            <person name="Pelletier E."/>
            <person name="Niang G."/>
            <person name="Scheremetjew M."/>
            <person name="Finn R."/>
            <person name="Kale V."/>
            <person name="Holt S."/>
            <person name="Cochrane G."/>
            <person name="Meng A."/>
            <person name="Brown T."/>
            <person name="Cohen L."/>
        </authorList>
    </citation>
    <scope>NUCLEOTIDE SEQUENCE</scope>
    <source>
        <strain evidence="2">CCMP3346</strain>
    </source>
</reference>